<sequence>MIERLRDIFVSKCLVWGSVLPRPLGFALALAMTALWLAGCGGRSGASVMPEENAGAVPAYNTSRMSIATAKPVDAYVLLGGRIKTCWFNPNAPLFPEHVYRADVSPNGGKVKITIHAKRDLGRAGKTTYIIDFVQQGSHTVVTTRNRAMTPEQAAKMQFDIGRWKGGQTNCSKEWPKVAAKPEPKPAGQ</sequence>
<proteinExistence type="predicted"/>
<organism evidence="2">
    <name type="scientific">marine sediment metagenome</name>
    <dbReference type="NCBI Taxonomy" id="412755"/>
    <lineage>
        <taxon>unclassified sequences</taxon>
        <taxon>metagenomes</taxon>
        <taxon>ecological metagenomes</taxon>
    </lineage>
</organism>
<comment type="caution">
    <text evidence="2">The sequence shown here is derived from an EMBL/GenBank/DDBJ whole genome shotgun (WGS) entry which is preliminary data.</text>
</comment>
<dbReference type="EMBL" id="BARU01005072">
    <property type="protein sequence ID" value="GAH26309.1"/>
    <property type="molecule type" value="Genomic_DNA"/>
</dbReference>
<dbReference type="AlphaFoldDB" id="X1FA79"/>
<name>X1FA79_9ZZZZ</name>
<accession>X1FA79</accession>
<evidence type="ECO:0000313" key="2">
    <source>
        <dbReference type="EMBL" id="GAH26309.1"/>
    </source>
</evidence>
<gene>
    <name evidence="2" type="ORF">S03H2_09750</name>
</gene>
<protein>
    <submittedName>
        <fullName evidence="2">Uncharacterized protein</fullName>
    </submittedName>
</protein>
<feature type="compositionally biased region" description="Basic and acidic residues" evidence="1">
    <location>
        <begin position="174"/>
        <end position="189"/>
    </location>
</feature>
<feature type="region of interest" description="Disordered" evidence="1">
    <location>
        <begin position="168"/>
        <end position="189"/>
    </location>
</feature>
<evidence type="ECO:0000256" key="1">
    <source>
        <dbReference type="SAM" id="MobiDB-lite"/>
    </source>
</evidence>
<reference evidence="2" key="1">
    <citation type="journal article" date="2014" name="Front. Microbiol.">
        <title>High frequency of phylogenetically diverse reductive dehalogenase-homologous genes in deep subseafloor sedimentary metagenomes.</title>
        <authorList>
            <person name="Kawai M."/>
            <person name="Futagami T."/>
            <person name="Toyoda A."/>
            <person name="Takaki Y."/>
            <person name="Nishi S."/>
            <person name="Hori S."/>
            <person name="Arai W."/>
            <person name="Tsubouchi T."/>
            <person name="Morono Y."/>
            <person name="Uchiyama I."/>
            <person name="Ito T."/>
            <person name="Fujiyama A."/>
            <person name="Inagaki F."/>
            <person name="Takami H."/>
        </authorList>
    </citation>
    <scope>NUCLEOTIDE SEQUENCE</scope>
    <source>
        <strain evidence="2">Expedition CK06-06</strain>
    </source>
</reference>